<dbReference type="SUPFAM" id="SSF51735">
    <property type="entry name" value="NAD(P)-binding Rossmann-fold domains"/>
    <property type="match status" value="1"/>
</dbReference>
<dbReference type="PANTHER" id="PTHR43245:SF51">
    <property type="entry name" value="SHORT CHAIN DEHYDROGENASE_REDUCTASE FAMILY 42E, MEMBER 2"/>
    <property type="match status" value="1"/>
</dbReference>
<dbReference type="RefSeq" id="WP_200769563.1">
    <property type="nucleotide sequence ID" value="NZ_FOOC01000006.1"/>
</dbReference>
<keyword evidence="5" id="KW-1185">Reference proteome</keyword>
<evidence type="ECO:0000256" key="2">
    <source>
        <dbReference type="ARBA" id="ARBA00023002"/>
    </source>
</evidence>
<accession>A0A1I2JAR7</accession>
<comment type="similarity">
    <text evidence="1">Belongs to the 3-beta-HSD family.</text>
</comment>
<sequence>MGRRILITGGQGFVGRALVERFADLGHEIICADVRGSAYRDDVRFLTLDIRDASALRAACSGIDSVIHSASLVHTKHNRQADVWAVNLTGTQNVLDACRAQGVARLVYISSASVVYEGRDIENGDERLPYARIAQAPYADSKLSAEKAVLAASGRDGVLTCALRPHVVFGPGDNRFIPAIVRKAQQGRLRREIGRRDKLSDFTYIDNLVDAVVAAEARLRPGSVVAGQAYFITNGEPMAFFTFVERFLAELGYPPIRGRVPYWLAYGVAAFAEALDTLKGGTLGAEDGLTRFAVRYLHTHHYFCIDKARRDLDYRPAVSLDDGIRATAQALRGGSAWAHARTCGAFTAS</sequence>
<organism evidence="4 5">
    <name type="scientific">Fontimonas thermophila</name>
    <dbReference type="NCBI Taxonomy" id="1076937"/>
    <lineage>
        <taxon>Bacteria</taxon>
        <taxon>Pseudomonadati</taxon>
        <taxon>Pseudomonadota</taxon>
        <taxon>Gammaproteobacteria</taxon>
        <taxon>Nevskiales</taxon>
        <taxon>Nevskiaceae</taxon>
        <taxon>Fontimonas</taxon>
    </lineage>
</organism>
<dbReference type="PANTHER" id="PTHR43245">
    <property type="entry name" value="BIFUNCTIONAL POLYMYXIN RESISTANCE PROTEIN ARNA"/>
    <property type="match status" value="1"/>
</dbReference>
<feature type="domain" description="3-beta hydroxysteroid dehydrogenase/isomerase" evidence="3">
    <location>
        <begin position="6"/>
        <end position="254"/>
    </location>
</feature>
<dbReference type="InterPro" id="IPR050177">
    <property type="entry name" value="Lipid_A_modif_metabolic_enz"/>
</dbReference>
<dbReference type="Proteomes" id="UP000199771">
    <property type="component" value="Unassembled WGS sequence"/>
</dbReference>
<name>A0A1I2JAR7_9GAMM</name>
<dbReference type="GO" id="GO:0006694">
    <property type="term" value="P:steroid biosynthetic process"/>
    <property type="evidence" value="ECO:0007669"/>
    <property type="project" value="InterPro"/>
</dbReference>
<dbReference type="InterPro" id="IPR036291">
    <property type="entry name" value="NAD(P)-bd_dom_sf"/>
</dbReference>
<dbReference type="AlphaFoldDB" id="A0A1I2JAR7"/>
<proteinExistence type="inferred from homology"/>
<dbReference type="EMBL" id="FOOC01000006">
    <property type="protein sequence ID" value="SFF51158.1"/>
    <property type="molecule type" value="Genomic_DNA"/>
</dbReference>
<dbReference type="InterPro" id="IPR002225">
    <property type="entry name" value="3Beta_OHSteriod_DH/Estase"/>
</dbReference>
<reference evidence="4 5" key="1">
    <citation type="submission" date="2016-10" db="EMBL/GenBank/DDBJ databases">
        <authorList>
            <person name="de Groot N.N."/>
        </authorList>
    </citation>
    <scope>NUCLEOTIDE SEQUENCE [LARGE SCALE GENOMIC DNA]</scope>
    <source>
        <strain evidence="4 5">DSM 23609</strain>
    </source>
</reference>
<dbReference type="STRING" id="1076937.SAMN04488120_10677"/>
<dbReference type="GO" id="GO:0016616">
    <property type="term" value="F:oxidoreductase activity, acting on the CH-OH group of donors, NAD or NADP as acceptor"/>
    <property type="evidence" value="ECO:0007669"/>
    <property type="project" value="InterPro"/>
</dbReference>
<evidence type="ECO:0000313" key="5">
    <source>
        <dbReference type="Proteomes" id="UP000199771"/>
    </source>
</evidence>
<gene>
    <name evidence="4" type="ORF">SAMN04488120_10677</name>
</gene>
<evidence type="ECO:0000259" key="3">
    <source>
        <dbReference type="Pfam" id="PF01073"/>
    </source>
</evidence>
<protein>
    <submittedName>
        <fullName evidence="4">Sterol-4alpha-carboxylate 3-dehydrogenase (Decarboxylating)</fullName>
    </submittedName>
</protein>
<keyword evidence="2" id="KW-0560">Oxidoreductase</keyword>
<dbReference type="Gene3D" id="3.40.50.720">
    <property type="entry name" value="NAD(P)-binding Rossmann-like Domain"/>
    <property type="match status" value="1"/>
</dbReference>
<evidence type="ECO:0000256" key="1">
    <source>
        <dbReference type="ARBA" id="ARBA00009219"/>
    </source>
</evidence>
<evidence type="ECO:0000313" key="4">
    <source>
        <dbReference type="EMBL" id="SFF51158.1"/>
    </source>
</evidence>
<dbReference type="Pfam" id="PF01073">
    <property type="entry name" value="3Beta_HSD"/>
    <property type="match status" value="1"/>
</dbReference>